<evidence type="ECO:0000256" key="11">
    <source>
        <dbReference type="SAM" id="Phobius"/>
    </source>
</evidence>
<keyword evidence="8 11" id="KW-1133">Transmembrane helix</keyword>
<dbReference type="Proteomes" id="UP000339249">
    <property type="component" value="Unassembled WGS sequence"/>
</dbReference>
<gene>
    <name evidence="14" type="primary">sohB</name>
    <name evidence="14" type="ORF">NCTC9185_00258</name>
</gene>
<dbReference type="PANTHER" id="PTHR42987">
    <property type="entry name" value="PEPTIDASE S49"/>
    <property type="match status" value="1"/>
</dbReference>
<sequence length="405" mass="45528">MQSAKRKLFAELISCNDFIVAEKKQEGASHRTQSAETSRQRLMYTVLQRQWFTQGENVELLAQYGLFLAKIATVVVAIAVIAAIIVNLAQRKKQRGELRVTNLSEQYKEMREELAVALLDGPQQKLWHKAQKKKLKQEARAAKARAKLGSTEPNGKPRAWVLDFKGSMDAHEVSSLREEITAVLATAKARDQVIIRLESPGGVVHGYGLAASQLQRLRDKQIPLTVAVDKVAASGGYMMACVANKIVSAPFAILGSIGVVAQIPNINRFLKNKDIDIELHTAGQYKRTLTMLGENTDEGRRKFREDLNDTHQLFKDFVHKMRPTLDIEQVATGEHWYGVQALEKGLVDAVETSDELLLGLIDSHDVISVRYQQRKKMFDRFTGSAAESADRLLLRWWQRGQKPLM</sequence>
<name>A0A4U9CSY5_RAOTE</name>
<keyword evidence="9 11" id="KW-0472">Membrane</keyword>
<evidence type="ECO:0000256" key="3">
    <source>
        <dbReference type="ARBA" id="ARBA00022475"/>
    </source>
</evidence>
<keyword evidence="5 11" id="KW-0812">Transmembrane</keyword>
<dbReference type="Pfam" id="PF01343">
    <property type="entry name" value="Peptidase_S49"/>
    <property type="match status" value="1"/>
</dbReference>
<evidence type="ECO:0000259" key="13">
    <source>
        <dbReference type="Pfam" id="PF08496"/>
    </source>
</evidence>
<evidence type="ECO:0000256" key="8">
    <source>
        <dbReference type="ARBA" id="ARBA00022989"/>
    </source>
</evidence>
<dbReference type="EC" id="3.4.21.-" evidence="14"/>
<dbReference type="CDD" id="cd07023">
    <property type="entry name" value="S49_Sppa_N_C"/>
    <property type="match status" value="1"/>
</dbReference>
<proteinExistence type="inferred from homology"/>
<evidence type="ECO:0000256" key="4">
    <source>
        <dbReference type="ARBA" id="ARBA00022670"/>
    </source>
</evidence>
<reference evidence="14 15" key="1">
    <citation type="submission" date="2019-04" db="EMBL/GenBank/DDBJ databases">
        <authorList>
            <consortium name="Pathogen Informatics"/>
        </authorList>
    </citation>
    <scope>NUCLEOTIDE SEQUENCE [LARGE SCALE GENOMIC DNA]</scope>
    <source>
        <strain evidence="14 15">NCTC9185</strain>
    </source>
</reference>
<evidence type="ECO:0000256" key="5">
    <source>
        <dbReference type="ARBA" id="ARBA00022692"/>
    </source>
</evidence>
<dbReference type="InterPro" id="IPR013703">
    <property type="entry name" value="Peptidase_S49_N_proteobac"/>
</dbReference>
<comment type="similarity">
    <text evidence="2">Belongs to the peptidase S49 family.</text>
</comment>
<feature type="coiled-coil region" evidence="10">
    <location>
        <begin position="93"/>
        <end position="120"/>
    </location>
</feature>
<evidence type="ECO:0000256" key="2">
    <source>
        <dbReference type="ARBA" id="ARBA00008683"/>
    </source>
</evidence>
<evidence type="ECO:0000256" key="7">
    <source>
        <dbReference type="ARBA" id="ARBA00022825"/>
    </source>
</evidence>
<dbReference type="GO" id="GO:0004252">
    <property type="term" value="F:serine-type endopeptidase activity"/>
    <property type="evidence" value="ECO:0007669"/>
    <property type="project" value="InterPro"/>
</dbReference>
<evidence type="ECO:0000313" key="15">
    <source>
        <dbReference type="Proteomes" id="UP000339249"/>
    </source>
</evidence>
<dbReference type="InterPro" id="IPR029045">
    <property type="entry name" value="ClpP/crotonase-like_dom_sf"/>
</dbReference>
<evidence type="ECO:0000256" key="9">
    <source>
        <dbReference type="ARBA" id="ARBA00023136"/>
    </source>
</evidence>
<keyword evidence="6 14" id="KW-0378">Hydrolase</keyword>
<feature type="transmembrane region" description="Helical" evidence="11">
    <location>
        <begin position="67"/>
        <end position="89"/>
    </location>
</feature>
<keyword evidence="3" id="KW-1003">Cell membrane</keyword>
<dbReference type="GO" id="GO:0006508">
    <property type="term" value="P:proteolysis"/>
    <property type="evidence" value="ECO:0007669"/>
    <property type="project" value="UniProtKB-KW"/>
</dbReference>
<keyword evidence="10" id="KW-0175">Coiled coil</keyword>
<keyword evidence="7" id="KW-0720">Serine protease</keyword>
<feature type="domain" description="Peptidase S49 N-terminal proteobacteria" evidence="13">
    <location>
        <begin position="59"/>
        <end position="214"/>
    </location>
</feature>
<feature type="domain" description="Peptidase S49" evidence="12">
    <location>
        <begin position="217"/>
        <end position="358"/>
    </location>
</feature>
<protein>
    <submittedName>
        <fullName evidence="14">Probable protease sohB</fullName>
        <ecNumber evidence="14">3.4.21.-</ecNumber>
    </submittedName>
</protein>
<evidence type="ECO:0000256" key="6">
    <source>
        <dbReference type="ARBA" id="ARBA00022801"/>
    </source>
</evidence>
<dbReference type="PANTHER" id="PTHR42987:SF4">
    <property type="entry name" value="PROTEASE SOHB-RELATED"/>
    <property type="match status" value="1"/>
</dbReference>
<dbReference type="Pfam" id="PF08496">
    <property type="entry name" value="Peptidase_S49_N"/>
    <property type="match status" value="1"/>
</dbReference>
<keyword evidence="4 14" id="KW-0645">Protease</keyword>
<dbReference type="Gene3D" id="3.90.226.10">
    <property type="entry name" value="2-enoyl-CoA Hydratase, Chain A, domain 1"/>
    <property type="match status" value="1"/>
</dbReference>
<evidence type="ECO:0000259" key="12">
    <source>
        <dbReference type="Pfam" id="PF01343"/>
    </source>
</evidence>
<dbReference type="SUPFAM" id="SSF52096">
    <property type="entry name" value="ClpP/crotonase"/>
    <property type="match status" value="1"/>
</dbReference>
<evidence type="ECO:0000313" key="14">
    <source>
        <dbReference type="EMBL" id="VTN08381.1"/>
    </source>
</evidence>
<accession>A0A4U9CSY5</accession>
<dbReference type="AlphaFoldDB" id="A0A4U9CSY5"/>
<dbReference type="Gene3D" id="6.20.330.10">
    <property type="match status" value="1"/>
</dbReference>
<comment type="subcellular location">
    <subcellularLocation>
        <location evidence="1">Cell membrane</location>
    </subcellularLocation>
</comment>
<dbReference type="NCBIfam" id="NF008745">
    <property type="entry name" value="PRK11778.1"/>
    <property type="match status" value="1"/>
</dbReference>
<organism evidence="14 15">
    <name type="scientific">Raoultella terrigena</name>
    <name type="common">Klebsiella terrigena</name>
    <dbReference type="NCBI Taxonomy" id="577"/>
    <lineage>
        <taxon>Bacteria</taxon>
        <taxon>Pseudomonadati</taxon>
        <taxon>Pseudomonadota</taxon>
        <taxon>Gammaproteobacteria</taxon>
        <taxon>Enterobacterales</taxon>
        <taxon>Enterobacteriaceae</taxon>
        <taxon>Klebsiella/Raoultella group</taxon>
        <taxon>Raoultella</taxon>
    </lineage>
</organism>
<dbReference type="GO" id="GO:0005886">
    <property type="term" value="C:plasma membrane"/>
    <property type="evidence" value="ECO:0007669"/>
    <property type="project" value="UniProtKB-SubCell"/>
</dbReference>
<evidence type="ECO:0000256" key="10">
    <source>
        <dbReference type="SAM" id="Coils"/>
    </source>
</evidence>
<dbReference type="InterPro" id="IPR047272">
    <property type="entry name" value="S49_SppA_C"/>
</dbReference>
<dbReference type="EMBL" id="CABDVU010000001">
    <property type="protein sequence ID" value="VTN08381.1"/>
    <property type="molecule type" value="Genomic_DNA"/>
</dbReference>
<dbReference type="InterPro" id="IPR002142">
    <property type="entry name" value="Peptidase_S49"/>
</dbReference>
<evidence type="ECO:0000256" key="1">
    <source>
        <dbReference type="ARBA" id="ARBA00004236"/>
    </source>
</evidence>